<evidence type="ECO:0000313" key="1">
    <source>
        <dbReference type="EMBL" id="OIW23192.1"/>
    </source>
</evidence>
<keyword evidence="2" id="KW-1185">Reference proteome</keyword>
<dbReference type="AlphaFoldDB" id="A0A1J7J001"/>
<reference evidence="1 2" key="1">
    <citation type="submission" date="2016-10" db="EMBL/GenBank/DDBJ databases">
        <title>Draft genome sequence of Coniochaeta ligniaria NRRL30616, a lignocellulolytic fungus for bioabatement of inhibitors in plant biomass hydrolysates.</title>
        <authorList>
            <consortium name="DOE Joint Genome Institute"/>
            <person name="Jimenez D.J."/>
            <person name="Hector R.E."/>
            <person name="Riley R."/>
            <person name="Sun H."/>
            <person name="Grigoriev I.V."/>
            <person name="Van Elsas J.D."/>
            <person name="Nichols N.N."/>
        </authorList>
    </citation>
    <scope>NUCLEOTIDE SEQUENCE [LARGE SCALE GENOMIC DNA]</scope>
    <source>
        <strain evidence="1 2">NRRL 30616</strain>
    </source>
</reference>
<proteinExistence type="predicted"/>
<dbReference type="Proteomes" id="UP000182658">
    <property type="component" value="Unassembled WGS sequence"/>
</dbReference>
<dbReference type="InParanoid" id="A0A1J7J001"/>
<sequence>MFITRFPSTSSDGGHLIINTHSRMVSFLLASIPTYIHTRNRHQPVELPDVSNRHPYRYWHRHGLWARYFFSLRRDGYTRTGESLQATGRWAFIRTTVVPADLTFKVTTTSLVVRQKIASGKQSGQRQGGSCGISPDGLRQRWFVLGSSCQGQGCGYP</sequence>
<evidence type="ECO:0000313" key="2">
    <source>
        <dbReference type="Proteomes" id="UP000182658"/>
    </source>
</evidence>
<accession>A0A1J7J001</accession>
<dbReference type="EMBL" id="KV875108">
    <property type="protein sequence ID" value="OIW23192.1"/>
    <property type="molecule type" value="Genomic_DNA"/>
</dbReference>
<name>A0A1J7J001_9PEZI</name>
<organism evidence="1 2">
    <name type="scientific">Coniochaeta ligniaria NRRL 30616</name>
    <dbReference type="NCBI Taxonomy" id="1408157"/>
    <lineage>
        <taxon>Eukaryota</taxon>
        <taxon>Fungi</taxon>
        <taxon>Dikarya</taxon>
        <taxon>Ascomycota</taxon>
        <taxon>Pezizomycotina</taxon>
        <taxon>Sordariomycetes</taxon>
        <taxon>Sordariomycetidae</taxon>
        <taxon>Coniochaetales</taxon>
        <taxon>Coniochaetaceae</taxon>
        <taxon>Coniochaeta</taxon>
    </lineage>
</organism>
<gene>
    <name evidence="1" type="ORF">CONLIGDRAFT_143768</name>
</gene>
<protein>
    <submittedName>
        <fullName evidence="1">Uncharacterized protein</fullName>
    </submittedName>
</protein>